<reference evidence="1 2" key="1">
    <citation type="journal article" date="2010" name="Stand. Genomic Sci.">
        <title>Complete genome sequence of Denitrovibrio acetiphilus type strain (N2460).</title>
        <authorList>
            <person name="Kiss H."/>
            <person name="Lang E."/>
            <person name="Lapidus A."/>
            <person name="Copeland A."/>
            <person name="Nolan M."/>
            <person name="Glavina Del Rio T."/>
            <person name="Chen F."/>
            <person name="Lucas S."/>
            <person name="Tice H."/>
            <person name="Cheng J.F."/>
            <person name="Han C."/>
            <person name="Goodwin L."/>
            <person name="Pitluck S."/>
            <person name="Liolios K."/>
            <person name="Pati A."/>
            <person name="Ivanova N."/>
            <person name="Mavromatis K."/>
            <person name="Chen A."/>
            <person name="Palaniappan K."/>
            <person name="Land M."/>
            <person name="Hauser L."/>
            <person name="Chang Y.J."/>
            <person name="Jeffries C.D."/>
            <person name="Detter J.C."/>
            <person name="Brettin T."/>
            <person name="Spring S."/>
            <person name="Rohde M."/>
            <person name="Goker M."/>
            <person name="Woyke T."/>
            <person name="Bristow J."/>
            <person name="Eisen J.A."/>
            <person name="Markowitz V."/>
            <person name="Hugenholtz P."/>
            <person name="Kyrpides N.C."/>
            <person name="Klenk H.P."/>
        </authorList>
    </citation>
    <scope>NUCLEOTIDE SEQUENCE [LARGE SCALE GENOMIC DNA]</scope>
    <source>
        <strain evidence="2">DSM 12809 / NBRC 114555 / N2460</strain>
    </source>
</reference>
<keyword evidence="1" id="KW-0378">Hydrolase</keyword>
<accession>D4H1E1</accession>
<protein>
    <submittedName>
        <fullName evidence="1">HAD-superfamily hydrolase, subfamily IA, variant 3</fullName>
    </submittedName>
</protein>
<sequence length="209" mass="23198">MKYKAVLIDFDNTMIGTEKYNFRLFKETISGLIGRELTSEDRKNFDGHTWKGIFQILSEQYLPEMKPEDIRNIFVDAKSNFFNGGSAPLAEGLDDVLALNIKKGIVTGSSRAEVNMFAHCIDLSAFDIIATDELYDKGKPAPDGYLYAANELGFEPGECLCVEDSFIGLKSAKSAGCVTVFTREFADEDHSGIADFTVECMSEVVDLLR</sequence>
<name>D4H1E1_DENA2</name>
<dbReference type="Gene3D" id="3.40.50.1000">
    <property type="entry name" value="HAD superfamily/HAD-like"/>
    <property type="match status" value="1"/>
</dbReference>
<dbReference type="InterPro" id="IPR023198">
    <property type="entry name" value="PGP-like_dom2"/>
</dbReference>
<dbReference type="NCBIfam" id="TIGR01509">
    <property type="entry name" value="HAD-SF-IA-v3"/>
    <property type="match status" value="1"/>
</dbReference>
<dbReference type="SFLD" id="SFLDG01129">
    <property type="entry name" value="C1.5:_HAD__Beta-PGM__Phosphata"/>
    <property type="match status" value="1"/>
</dbReference>
<dbReference type="OrthoDB" id="9797743at2"/>
<dbReference type="InParanoid" id="D4H1E1"/>
<dbReference type="AlphaFoldDB" id="D4H1E1"/>
<dbReference type="InterPro" id="IPR006439">
    <property type="entry name" value="HAD-SF_hydro_IA"/>
</dbReference>
<dbReference type="PANTHER" id="PTHR43481">
    <property type="entry name" value="FRUCTOSE-1-PHOSPHATE PHOSPHATASE"/>
    <property type="match status" value="1"/>
</dbReference>
<dbReference type="eggNOG" id="COG0637">
    <property type="taxonomic scope" value="Bacteria"/>
</dbReference>
<dbReference type="InterPro" id="IPR036412">
    <property type="entry name" value="HAD-like_sf"/>
</dbReference>
<keyword evidence="2" id="KW-1185">Reference proteome</keyword>
<dbReference type="PaxDb" id="522772-Dacet_0083"/>
<dbReference type="RefSeq" id="WP_013009437.1">
    <property type="nucleotide sequence ID" value="NC_013943.1"/>
</dbReference>
<dbReference type="CDD" id="cd07505">
    <property type="entry name" value="HAD_BPGM-like"/>
    <property type="match status" value="1"/>
</dbReference>
<dbReference type="Pfam" id="PF13419">
    <property type="entry name" value="HAD_2"/>
    <property type="match status" value="1"/>
</dbReference>
<evidence type="ECO:0000313" key="2">
    <source>
        <dbReference type="Proteomes" id="UP000002012"/>
    </source>
</evidence>
<dbReference type="InterPro" id="IPR051806">
    <property type="entry name" value="HAD-like_SPP"/>
</dbReference>
<dbReference type="KEGG" id="dap:Dacet_0083"/>
<dbReference type="SUPFAM" id="SSF56784">
    <property type="entry name" value="HAD-like"/>
    <property type="match status" value="1"/>
</dbReference>
<dbReference type="PANTHER" id="PTHR43481:SF4">
    <property type="entry name" value="GLYCEROL-1-PHOSPHATE PHOSPHOHYDROLASE 1-RELATED"/>
    <property type="match status" value="1"/>
</dbReference>
<dbReference type="Proteomes" id="UP000002012">
    <property type="component" value="Chromosome"/>
</dbReference>
<dbReference type="InterPro" id="IPR023214">
    <property type="entry name" value="HAD_sf"/>
</dbReference>
<evidence type="ECO:0000313" key="1">
    <source>
        <dbReference type="EMBL" id="ADD66889.1"/>
    </source>
</evidence>
<dbReference type="STRING" id="522772.Dacet_0083"/>
<dbReference type="InterPro" id="IPR041492">
    <property type="entry name" value="HAD_2"/>
</dbReference>
<organism evidence="1 2">
    <name type="scientific">Denitrovibrio acetiphilus (strain DSM 12809 / NBRC 114555 / N2460)</name>
    <dbReference type="NCBI Taxonomy" id="522772"/>
    <lineage>
        <taxon>Bacteria</taxon>
        <taxon>Pseudomonadati</taxon>
        <taxon>Deferribacterota</taxon>
        <taxon>Deferribacteres</taxon>
        <taxon>Deferribacterales</taxon>
        <taxon>Geovibrionaceae</taxon>
        <taxon>Denitrovibrio</taxon>
    </lineage>
</organism>
<dbReference type="GO" id="GO:0050308">
    <property type="term" value="F:sugar-phosphatase activity"/>
    <property type="evidence" value="ECO:0007669"/>
    <property type="project" value="TreeGrafter"/>
</dbReference>
<gene>
    <name evidence="1" type="ordered locus">Dacet_0083</name>
</gene>
<dbReference type="EMBL" id="CP001968">
    <property type="protein sequence ID" value="ADD66889.1"/>
    <property type="molecule type" value="Genomic_DNA"/>
</dbReference>
<dbReference type="Gene3D" id="1.10.150.240">
    <property type="entry name" value="Putative phosphatase, domain 2"/>
    <property type="match status" value="1"/>
</dbReference>
<proteinExistence type="predicted"/>
<dbReference type="SFLD" id="SFLDS00003">
    <property type="entry name" value="Haloacid_Dehalogenase"/>
    <property type="match status" value="1"/>
</dbReference>
<dbReference type="HOGENOM" id="CLU_045011_13_1_0"/>